<dbReference type="Proteomes" id="UP000044602">
    <property type="component" value="Unassembled WGS sequence"/>
</dbReference>
<dbReference type="AlphaFoldDB" id="A0A0G4N5S8"/>
<proteinExistence type="predicted"/>
<evidence type="ECO:0000313" key="1">
    <source>
        <dbReference type="EMBL" id="CRK41680.1"/>
    </source>
</evidence>
<sequence length="57" mass="6531">MVRAMAMRTISSAASLLPRAPRRIARSTCSVRTTRRLRSKSPRRFCWATSPRPPRFA</sequence>
<gene>
    <name evidence="1" type="ORF">BN1708_016889</name>
</gene>
<keyword evidence="2" id="KW-1185">Reference proteome</keyword>
<reference evidence="1 2" key="1">
    <citation type="submission" date="2015-05" db="EMBL/GenBank/DDBJ databases">
        <authorList>
            <person name="Wang D.B."/>
            <person name="Wang M."/>
        </authorList>
    </citation>
    <scope>NUCLEOTIDE SEQUENCE [LARGE SCALE GENOMIC DNA]</scope>
    <source>
        <strain evidence="1">VL1</strain>
    </source>
</reference>
<dbReference type="EMBL" id="CVQH01027072">
    <property type="protein sequence ID" value="CRK41680.1"/>
    <property type="molecule type" value="Genomic_DNA"/>
</dbReference>
<protein>
    <submittedName>
        <fullName evidence="1">Uncharacterized protein</fullName>
    </submittedName>
</protein>
<evidence type="ECO:0000313" key="2">
    <source>
        <dbReference type="Proteomes" id="UP000044602"/>
    </source>
</evidence>
<accession>A0A0G4N5S8</accession>
<name>A0A0G4N5S8_VERLO</name>
<organism evidence="1 2">
    <name type="scientific">Verticillium longisporum</name>
    <name type="common">Verticillium dahliae var. longisporum</name>
    <dbReference type="NCBI Taxonomy" id="100787"/>
    <lineage>
        <taxon>Eukaryota</taxon>
        <taxon>Fungi</taxon>
        <taxon>Dikarya</taxon>
        <taxon>Ascomycota</taxon>
        <taxon>Pezizomycotina</taxon>
        <taxon>Sordariomycetes</taxon>
        <taxon>Hypocreomycetidae</taxon>
        <taxon>Glomerellales</taxon>
        <taxon>Plectosphaerellaceae</taxon>
        <taxon>Verticillium</taxon>
    </lineage>
</organism>